<evidence type="ECO:0000256" key="1">
    <source>
        <dbReference type="SAM" id="SignalP"/>
    </source>
</evidence>
<feature type="signal peptide" evidence="1">
    <location>
        <begin position="1"/>
        <end position="34"/>
    </location>
</feature>
<reference evidence="4" key="1">
    <citation type="submission" date="2016-10" db="EMBL/GenBank/DDBJ databases">
        <authorList>
            <person name="Varghese N."/>
            <person name="Submissions S."/>
        </authorList>
    </citation>
    <scope>NUCLEOTIDE SEQUENCE [LARGE SCALE GENOMIC DNA]</scope>
    <source>
        <strain evidence="4">DSM 21857</strain>
    </source>
</reference>
<proteinExistence type="predicted"/>
<sequence>MRSPRHKSAMATGTKELARLATCAMLSAISPAHANDTTATLSAGGLELTVSTDIAMEKEELYLSTKDVRVSSLCRNMSKADIQTRVAFPMPEGPFGPIDNVVLPQPDKDNFVGFTVKVDGGQIRPELHIRALSAPVDGDAQKPAFPPDTDMTEAVHRAGLPINAGLESWKAQLSAMSDDDRKALVNEGLLYDGDGDASPDGLSPQWSMRETYHWHQTFPADKAVKVEHHYKPVSGMSFFCWRCV</sequence>
<dbReference type="OrthoDB" id="7299818at2"/>
<name>A0A1I3R8M5_9HYPH</name>
<accession>A0A1I3R8M5</accession>
<keyword evidence="1" id="KW-0732">Signal</keyword>
<feature type="domain" description="DUF4424" evidence="2">
    <location>
        <begin position="34"/>
        <end position="237"/>
    </location>
</feature>
<dbReference type="AlphaFoldDB" id="A0A1I3R8M5"/>
<evidence type="ECO:0000313" key="4">
    <source>
        <dbReference type="Proteomes" id="UP000242763"/>
    </source>
</evidence>
<dbReference type="Gene3D" id="2.60.40.3680">
    <property type="match status" value="1"/>
</dbReference>
<dbReference type="InterPro" id="IPR025538">
    <property type="entry name" value="DUF4424"/>
</dbReference>
<dbReference type="EMBL" id="FORF01000018">
    <property type="protein sequence ID" value="SFJ42495.1"/>
    <property type="molecule type" value="Genomic_DNA"/>
</dbReference>
<feature type="chain" id="PRO_5017322081" description="DUF4424 domain-containing protein" evidence="1">
    <location>
        <begin position="35"/>
        <end position="244"/>
    </location>
</feature>
<gene>
    <name evidence="3" type="ORF">SAMN03080618_02930</name>
</gene>
<organism evidence="3 4">
    <name type="scientific">Aquamicrobium aerolatum DSM 21857</name>
    <dbReference type="NCBI Taxonomy" id="1121003"/>
    <lineage>
        <taxon>Bacteria</taxon>
        <taxon>Pseudomonadati</taxon>
        <taxon>Pseudomonadota</taxon>
        <taxon>Alphaproteobacteria</taxon>
        <taxon>Hyphomicrobiales</taxon>
        <taxon>Phyllobacteriaceae</taxon>
        <taxon>Aerobium</taxon>
    </lineage>
</organism>
<dbReference type="Proteomes" id="UP000242763">
    <property type="component" value="Unassembled WGS sequence"/>
</dbReference>
<protein>
    <recommendedName>
        <fullName evidence="2">DUF4424 domain-containing protein</fullName>
    </recommendedName>
</protein>
<keyword evidence="4" id="KW-1185">Reference proteome</keyword>
<dbReference type="RefSeq" id="WP_091523791.1">
    <property type="nucleotide sequence ID" value="NZ_FORF01000018.1"/>
</dbReference>
<dbReference type="Pfam" id="PF14415">
    <property type="entry name" value="DUF4424"/>
    <property type="match status" value="1"/>
</dbReference>
<evidence type="ECO:0000259" key="2">
    <source>
        <dbReference type="Pfam" id="PF14415"/>
    </source>
</evidence>
<dbReference type="STRING" id="1121003.SAMN03080618_02930"/>
<evidence type="ECO:0000313" key="3">
    <source>
        <dbReference type="EMBL" id="SFJ42495.1"/>
    </source>
</evidence>